<evidence type="ECO:0000256" key="1">
    <source>
        <dbReference type="ARBA" id="ARBA00023284"/>
    </source>
</evidence>
<feature type="chain" id="PRO_5009928111" evidence="2">
    <location>
        <begin position="23"/>
        <end position="395"/>
    </location>
</feature>
<dbReference type="AlphaFoldDB" id="A0A1M7M6Z5"/>
<dbReference type="Pfam" id="PF13899">
    <property type="entry name" value="Thioredoxin_7"/>
    <property type="match status" value="1"/>
</dbReference>
<proteinExistence type="predicted"/>
<reference evidence="4 5" key="1">
    <citation type="submission" date="2016-11" db="EMBL/GenBank/DDBJ databases">
        <authorList>
            <person name="Jaros S."/>
            <person name="Januszkiewicz K."/>
            <person name="Wedrychowicz H."/>
        </authorList>
    </citation>
    <scope>NUCLEOTIDE SEQUENCE [LARGE SCALE GENOMIC DNA]</scope>
    <source>
        <strain evidence="4 5">DSM 27406</strain>
    </source>
</reference>
<dbReference type="InterPro" id="IPR036249">
    <property type="entry name" value="Thioredoxin-like_sf"/>
</dbReference>
<dbReference type="Proteomes" id="UP000184420">
    <property type="component" value="Unassembled WGS sequence"/>
</dbReference>
<dbReference type="PROSITE" id="PS00194">
    <property type="entry name" value="THIOREDOXIN_1"/>
    <property type="match status" value="1"/>
</dbReference>
<dbReference type="STRING" id="1419482.SAMN05444266_112106"/>
<feature type="domain" description="Thioredoxin" evidence="3">
    <location>
        <begin position="1"/>
        <end position="138"/>
    </location>
</feature>
<name>A0A1M7M6Z5_9BACT</name>
<dbReference type="SUPFAM" id="SSF52833">
    <property type="entry name" value="Thioredoxin-like"/>
    <property type="match status" value="1"/>
</dbReference>
<sequence>MKNIRGKILLFCCVLFAGKALAQHGIRFDSLSFNALKAKAAQEKKLIFIDCYTSWCAPCKWMDMNVFTLPAVAEQYNQHFINARFDMEKGEGIALRKEYNVSSFPTYLFIDSKGKLVYRSGSRMTAEEFMAVGENANNPAKSVAALQQQYDNGKRDMQFMLDFYNVLQDNDRNKAEQLGQEIVATFPEQHMQSELGWKTIKTLARTENDRLGAYFMQHQQAFRSYARAGEIDTLATRMVTGLLYGYIREGKDEALMKRLDFFRKSPLEARRREGVLIETEYYLHNKRYSDFNKLANSALKGVLKNDADKLSFIARRSGYRGDVVAEVLPVSYAMAKRAVALQPEEYSTQSTLAQLCLSMKKKEEGLAAARKAYTLAGTTKIEGIVNKLIAQLEQL</sequence>
<evidence type="ECO:0000256" key="2">
    <source>
        <dbReference type="SAM" id="SignalP"/>
    </source>
</evidence>
<dbReference type="PROSITE" id="PS51352">
    <property type="entry name" value="THIOREDOXIN_2"/>
    <property type="match status" value="1"/>
</dbReference>
<keyword evidence="2" id="KW-0732">Signal</keyword>
<feature type="signal peptide" evidence="2">
    <location>
        <begin position="1"/>
        <end position="22"/>
    </location>
</feature>
<dbReference type="RefSeq" id="WP_073087120.1">
    <property type="nucleotide sequence ID" value="NZ_FRBL01000012.1"/>
</dbReference>
<dbReference type="Gene3D" id="3.40.30.10">
    <property type="entry name" value="Glutaredoxin"/>
    <property type="match status" value="1"/>
</dbReference>
<dbReference type="OrthoDB" id="120730at2"/>
<evidence type="ECO:0000259" key="3">
    <source>
        <dbReference type="PROSITE" id="PS51352"/>
    </source>
</evidence>
<keyword evidence="1" id="KW-0676">Redox-active center</keyword>
<dbReference type="EMBL" id="FRBL01000012">
    <property type="protein sequence ID" value="SHM86491.1"/>
    <property type="molecule type" value="Genomic_DNA"/>
</dbReference>
<accession>A0A1M7M6Z5</accession>
<evidence type="ECO:0000313" key="4">
    <source>
        <dbReference type="EMBL" id="SHM86491.1"/>
    </source>
</evidence>
<protein>
    <submittedName>
        <fullName evidence="4">Thioredoxin-like</fullName>
    </submittedName>
</protein>
<gene>
    <name evidence="4" type="ORF">SAMN05444266_112106</name>
</gene>
<dbReference type="InterPro" id="IPR013766">
    <property type="entry name" value="Thioredoxin_domain"/>
</dbReference>
<evidence type="ECO:0000313" key="5">
    <source>
        <dbReference type="Proteomes" id="UP000184420"/>
    </source>
</evidence>
<dbReference type="InterPro" id="IPR017937">
    <property type="entry name" value="Thioredoxin_CS"/>
</dbReference>
<keyword evidence="5" id="KW-1185">Reference proteome</keyword>
<organism evidence="4 5">
    <name type="scientific">Chitinophaga jiangningensis</name>
    <dbReference type="NCBI Taxonomy" id="1419482"/>
    <lineage>
        <taxon>Bacteria</taxon>
        <taxon>Pseudomonadati</taxon>
        <taxon>Bacteroidota</taxon>
        <taxon>Chitinophagia</taxon>
        <taxon>Chitinophagales</taxon>
        <taxon>Chitinophagaceae</taxon>
        <taxon>Chitinophaga</taxon>
    </lineage>
</organism>